<dbReference type="GeneID" id="101857890"/>
<dbReference type="PANTHER" id="PTHR21032">
    <property type="entry name" value="G PATCH DOMAIN-CONTAINING PROTEIN 11"/>
    <property type="match status" value="1"/>
</dbReference>
<organism evidence="6 7">
    <name type="scientific">Aplysia californica</name>
    <name type="common">California sea hare</name>
    <dbReference type="NCBI Taxonomy" id="6500"/>
    <lineage>
        <taxon>Eukaryota</taxon>
        <taxon>Metazoa</taxon>
        <taxon>Spiralia</taxon>
        <taxon>Lophotrochozoa</taxon>
        <taxon>Mollusca</taxon>
        <taxon>Gastropoda</taxon>
        <taxon>Heterobranchia</taxon>
        <taxon>Euthyneura</taxon>
        <taxon>Tectipleura</taxon>
        <taxon>Aplysiida</taxon>
        <taxon>Aplysioidea</taxon>
        <taxon>Aplysiidae</taxon>
        <taxon>Aplysia</taxon>
    </lineage>
</organism>
<feature type="compositionally biased region" description="Basic and acidic residues" evidence="4">
    <location>
        <begin position="101"/>
        <end position="135"/>
    </location>
</feature>
<dbReference type="InterPro" id="IPR000467">
    <property type="entry name" value="G_patch_dom"/>
</dbReference>
<evidence type="ECO:0000256" key="4">
    <source>
        <dbReference type="SAM" id="MobiDB-lite"/>
    </source>
</evidence>
<dbReference type="SMART" id="SM01173">
    <property type="entry name" value="DUF4187"/>
    <property type="match status" value="1"/>
</dbReference>
<dbReference type="InterPro" id="IPR025239">
    <property type="entry name" value="DUF4187"/>
</dbReference>
<evidence type="ECO:0000256" key="3">
    <source>
        <dbReference type="ARBA" id="ARBA00030688"/>
    </source>
</evidence>
<keyword evidence="6" id="KW-1185">Reference proteome</keyword>
<gene>
    <name evidence="7" type="primary">LOC101857890</name>
</gene>
<proteinExistence type="inferred from homology"/>
<feature type="domain" description="G-patch" evidence="5">
    <location>
        <begin position="67"/>
        <end position="113"/>
    </location>
</feature>
<evidence type="ECO:0000259" key="5">
    <source>
        <dbReference type="PROSITE" id="PS50174"/>
    </source>
</evidence>
<feature type="region of interest" description="Disordered" evidence="4">
    <location>
        <begin position="83"/>
        <end position="138"/>
    </location>
</feature>
<comment type="similarity">
    <text evidence="1">Belongs to the GPATCH11 family.</text>
</comment>
<protein>
    <recommendedName>
        <fullName evidence="2">G patch domain-containing protein 11</fullName>
    </recommendedName>
    <alternativeName>
        <fullName evidence="3">Coiled-coil domain-containing protein 75</fullName>
    </alternativeName>
</protein>
<dbReference type="PANTHER" id="PTHR21032:SF0">
    <property type="entry name" value="G PATCH DOMAIN-CONTAINING PROTEIN 11"/>
    <property type="match status" value="1"/>
</dbReference>
<name>A0ABM0JWR9_APLCA</name>
<dbReference type="Pfam" id="PF13821">
    <property type="entry name" value="DUF4187"/>
    <property type="match status" value="1"/>
</dbReference>
<dbReference type="Proteomes" id="UP000694888">
    <property type="component" value="Unplaced"/>
</dbReference>
<accession>A0ABM0JWR9</accession>
<feature type="region of interest" description="Disordered" evidence="4">
    <location>
        <begin position="1"/>
        <end position="51"/>
    </location>
</feature>
<dbReference type="Pfam" id="PF01585">
    <property type="entry name" value="G-patch"/>
    <property type="match status" value="1"/>
</dbReference>
<reference evidence="7" key="1">
    <citation type="submission" date="2025-08" db="UniProtKB">
        <authorList>
            <consortium name="RefSeq"/>
        </authorList>
    </citation>
    <scope>IDENTIFICATION</scope>
</reference>
<dbReference type="PROSITE" id="PS50174">
    <property type="entry name" value="G_PATCH"/>
    <property type="match status" value="1"/>
</dbReference>
<dbReference type="InterPro" id="IPR039249">
    <property type="entry name" value="GPATCH11"/>
</dbReference>
<evidence type="ECO:0000313" key="6">
    <source>
        <dbReference type="Proteomes" id="UP000694888"/>
    </source>
</evidence>
<sequence>MSSDEEDYMSDAFLKALEKNDTRPGLGSKKTQDKALSKPNKVANPIIGKKKLEMMHREKGLQTSLSSDNKGFALLQKMGYKPGMGIGKQEKGRVDPVSIEVKADRGGLGRDTERKRKVAEMDRWRAKRQKTEETRTSSFLHRMSDRYSERNAERDLRTAQKACLQLDQQEGLAEPNEDFFWPQSCLATRSGDEDQEEEETMNDPCSRVTASHDDEEEDEELESVTEFSDPEKLEILTKYLRNTYKFCIWCGTRYDNAQDLDASCPGNSASSHE</sequence>
<dbReference type="SMART" id="SM00443">
    <property type="entry name" value="G_patch"/>
    <property type="match status" value="1"/>
</dbReference>
<evidence type="ECO:0000313" key="7">
    <source>
        <dbReference type="RefSeq" id="XP_005103361.1"/>
    </source>
</evidence>
<evidence type="ECO:0000256" key="1">
    <source>
        <dbReference type="ARBA" id="ARBA00007140"/>
    </source>
</evidence>
<feature type="region of interest" description="Disordered" evidence="4">
    <location>
        <begin position="188"/>
        <end position="228"/>
    </location>
</feature>
<evidence type="ECO:0000256" key="2">
    <source>
        <dbReference type="ARBA" id="ARBA00021978"/>
    </source>
</evidence>
<dbReference type="RefSeq" id="XP_005103361.1">
    <property type="nucleotide sequence ID" value="XM_005103304.3"/>
</dbReference>
<feature type="compositionally biased region" description="Acidic residues" evidence="4">
    <location>
        <begin position="213"/>
        <end position="223"/>
    </location>
</feature>